<comment type="function">
    <text evidence="6">Component of a complex that catalyzes the oxidation of glycolate to glyoxylate.</text>
</comment>
<dbReference type="PROSITE" id="PS00198">
    <property type="entry name" value="4FE4S_FER_1"/>
    <property type="match status" value="2"/>
</dbReference>
<evidence type="ECO:0000256" key="6">
    <source>
        <dbReference type="PIRNR" id="PIRNR000139"/>
    </source>
</evidence>
<comment type="cofactor">
    <cofactor evidence="6">
        <name>[4Fe-4S] cluster</name>
        <dbReference type="ChEBI" id="CHEBI:49883"/>
    </cofactor>
    <text evidence="6">Binds 2 [4Fe-4S] clusters.</text>
</comment>
<comment type="caution">
    <text evidence="8">The sequence shown here is derived from an EMBL/GenBank/DDBJ whole genome shotgun (WGS) entry which is preliminary data.</text>
</comment>
<dbReference type="GO" id="GO:0051539">
    <property type="term" value="F:4 iron, 4 sulfur cluster binding"/>
    <property type="evidence" value="ECO:0007669"/>
    <property type="project" value="UniProtKB-UniRule"/>
</dbReference>
<evidence type="ECO:0000256" key="2">
    <source>
        <dbReference type="ARBA" id="ARBA00022723"/>
    </source>
</evidence>
<name>A0A368HH16_9GAMM</name>
<keyword evidence="5 6" id="KW-0411">Iron-sulfur</keyword>
<evidence type="ECO:0000313" key="9">
    <source>
        <dbReference type="Proteomes" id="UP000253250"/>
    </source>
</evidence>
<dbReference type="InterPro" id="IPR004017">
    <property type="entry name" value="Cys_rich_dom"/>
</dbReference>
<keyword evidence="3" id="KW-0677">Repeat</keyword>
<dbReference type="InterPro" id="IPR012257">
    <property type="entry name" value="Glc_ox_4Fe-4S"/>
</dbReference>
<protein>
    <recommendedName>
        <fullName evidence="6">Glycolate oxidase iron-sulfur subunit</fullName>
        <ecNumber evidence="6">1.1.99.14</ecNumber>
    </recommendedName>
</protein>
<dbReference type="Gene3D" id="1.10.1060.10">
    <property type="entry name" value="Alpha-helical ferredoxin"/>
    <property type="match status" value="1"/>
</dbReference>
<dbReference type="EC" id="1.1.99.14" evidence="6"/>
<feature type="domain" description="4Fe-4S ferredoxin-type" evidence="7">
    <location>
        <begin position="19"/>
        <end position="48"/>
    </location>
</feature>
<sequence length="415" mass="43836">MPLFHRPKPSDDPSPAAAAAIREASDRCVACGLCLPHCPTYGDSLNENESPRGRISLLRAAADGVLPVTPALTTHIDHCLGCLACEKACPSRVPYGALLKNGRAWLTGKSPWTWRRQWHRALIQAVDLPGAVATAYGAARILGSLSWPRAAPMGLREAVRGLPARPRPALVDRKEARAADVALFRGCTADLDRPALNAAMRILHALGVRVHVPSAQGCCGALAAHAGFADIASRQRQRNRQAFAGSAPVLVSVASGCAAELRHDDAYPGGQFPAVSDIHRYLVEQTDLGRLALSPLPQTIAVHDPCSLRNALGDTRFVYDLLARIPEARVIALPGNEVCCGAAGDYFLREPARAHALARPKAAAARALGADVVVSANIGCALHLSAALARQGVNVPVQHPLLVVARQLPPLGDPC</sequence>
<dbReference type="PANTHER" id="PTHR32479">
    <property type="entry name" value="GLYCOLATE OXIDASE IRON-SULFUR SUBUNIT"/>
    <property type="match status" value="1"/>
</dbReference>
<keyword evidence="4 6" id="KW-0408">Iron</keyword>
<feature type="domain" description="4Fe-4S ferredoxin-type" evidence="7">
    <location>
        <begin position="70"/>
        <end position="99"/>
    </location>
</feature>
<evidence type="ECO:0000256" key="1">
    <source>
        <dbReference type="ARBA" id="ARBA00022485"/>
    </source>
</evidence>
<dbReference type="GO" id="GO:0046872">
    <property type="term" value="F:metal ion binding"/>
    <property type="evidence" value="ECO:0007669"/>
    <property type="project" value="UniProtKB-UniRule"/>
</dbReference>
<proteinExistence type="predicted"/>
<dbReference type="PIRSF" id="PIRSF000139">
    <property type="entry name" value="Glc_ox_4Fe-4S"/>
    <property type="match status" value="1"/>
</dbReference>
<dbReference type="SUPFAM" id="SSF46548">
    <property type="entry name" value="alpha-helical ferredoxin"/>
    <property type="match status" value="1"/>
</dbReference>
<keyword evidence="6" id="KW-0813">Transport</keyword>
<evidence type="ECO:0000259" key="7">
    <source>
        <dbReference type="PROSITE" id="PS51379"/>
    </source>
</evidence>
<dbReference type="OrthoDB" id="9765258at2"/>
<comment type="catalytic activity">
    <reaction evidence="6">
        <text>(R)-lactate + A = pyruvate + AH2</text>
        <dbReference type="Rhea" id="RHEA:15089"/>
        <dbReference type="ChEBI" id="CHEBI:13193"/>
        <dbReference type="ChEBI" id="CHEBI:15361"/>
        <dbReference type="ChEBI" id="CHEBI:16004"/>
        <dbReference type="ChEBI" id="CHEBI:17499"/>
    </reaction>
</comment>
<organism evidence="8 9">
    <name type="scientific">Acidiferrobacter thiooxydans</name>
    <dbReference type="NCBI Taxonomy" id="163359"/>
    <lineage>
        <taxon>Bacteria</taxon>
        <taxon>Pseudomonadati</taxon>
        <taxon>Pseudomonadota</taxon>
        <taxon>Gammaproteobacteria</taxon>
        <taxon>Acidiferrobacterales</taxon>
        <taxon>Acidiferrobacteraceae</taxon>
        <taxon>Acidiferrobacter</taxon>
    </lineage>
</organism>
<keyword evidence="9" id="KW-1185">Reference proteome</keyword>
<comment type="catalytic activity">
    <reaction evidence="6">
        <text>glycolate + A = glyoxylate + AH2</text>
        <dbReference type="Rhea" id="RHEA:21264"/>
        <dbReference type="ChEBI" id="CHEBI:13193"/>
        <dbReference type="ChEBI" id="CHEBI:17499"/>
        <dbReference type="ChEBI" id="CHEBI:29805"/>
        <dbReference type="ChEBI" id="CHEBI:36655"/>
        <dbReference type="EC" id="1.1.99.14"/>
    </reaction>
</comment>
<dbReference type="AlphaFoldDB" id="A0A368HH16"/>
<dbReference type="PROSITE" id="PS51379">
    <property type="entry name" value="4FE4S_FER_2"/>
    <property type="match status" value="2"/>
</dbReference>
<evidence type="ECO:0000256" key="5">
    <source>
        <dbReference type="ARBA" id="ARBA00023014"/>
    </source>
</evidence>
<dbReference type="Pfam" id="PF02754">
    <property type="entry name" value="CCG"/>
    <property type="match status" value="2"/>
</dbReference>
<dbReference type="InterPro" id="IPR017900">
    <property type="entry name" value="4Fe4S_Fe_S_CS"/>
</dbReference>
<keyword evidence="2 6" id="KW-0479">Metal-binding</keyword>
<dbReference type="InterPro" id="IPR017896">
    <property type="entry name" value="4Fe4S_Fe-S-bd"/>
</dbReference>
<keyword evidence="1 6" id="KW-0004">4Fe-4S</keyword>
<dbReference type="RefSeq" id="WP_114282267.1">
    <property type="nucleotide sequence ID" value="NZ_PSYR01000001.1"/>
</dbReference>
<evidence type="ECO:0000256" key="4">
    <source>
        <dbReference type="ARBA" id="ARBA00023004"/>
    </source>
</evidence>
<accession>A0A368HH16</accession>
<reference evidence="8 9" key="1">
    <citation type="submission" date="2018-02" db="EMBL/GenBank/DDBJ databases">
        <title>Insights into the biology of acidophilic members of the Acidiferrobacteraceae family derived from comparative genomic analyses.</title>
        <authorList>
            <person name="Issotta F."/>
            <person name="Thyssen C."/>
            <person name="Mena C."/>
            <person name="Moya A."/>
            <person name="Bellenberg S."/>
            <person name="Sproer C."/>
            <person name="Covarrubias P.C."/>
            <person name="Sand W."/>
            <person name="Quatrini R."/>
            <person name="Vera M."/>
        </authorList>
    </citation>
    <scope>NUCLEOTIDE SEQUENCE [LARGE SCALE GENOMIC DNA]</scope>
    <source>
        <strain evidence="9">m-1</strain>
    </source>
</reference>
<dbReference type="PANTHER" id="PTHR32479:SF17">
    <property type="entry name" value="GLYCOLATE OXIDASE IRON-SULFUR SUBUNIT"/>
    <property type="match status" value="1"/>
</dbReference>
<dbReference type="InterPro" id="IPR009051">
    <property type="entry name" value="Helical_ferredxn"/>
</dbReference>
<keyword evidence="6" id="KW-0249">Electron transport</keyword>
<evidence type="ECO:0000313" key="8">
    <source>
        <dbReference type="EMBL" id="RCN58681.1"/>
    </source>
</evidence>
<dbReference type="GO" id="GO:0019154">
    <property type="term" value="F:glycolate dehydrogenase activity"/>
    <property type="evidence" value="ECO:0007669"/>
    <property type="project" value="UniProtKB-EC"/>
</dbReference>
<dbReference type="Proteomes" id="UP000253250">
    <property type="component" value="Unassembled WGS sequence"/>
</dbReference>
<dbReference type="Pfam" id="PF13183">
    <property type="entry name" value="Fer4_8"/>
    <property type="match status" value="1"/>
</dbReference>
<evidence type="ECO:0000256" key="3">
    <source>
        <dbReference type="ARBA" id="ARBA00022737"/>
    </source>
</evidence>
<dbReference type="EMBL" id="PSYR01000001">
    <property type="protein sequence ID" value="RCN58681.1"/>
    <property type="molecule type" value="Genomic_DNA"/>
</dbReference>
<gene>
    <name evidence="8" type="ORF">C4900_02560</name>
</gene>